<evidence type="ECO:0000313" key="4">
    <source>
        <dbReference type="Proteomes" id="UP000190961"/>
    </source>
</evidence>
<feature type="transmembrane region" description="Helical" evidence="1">
    <location>
        <begin position="209"/>
        <end position="229"/>
    </location>
</feature>
<proteinExistence type="predicted"/>
<feature type="transmembrane region" description="Helical" evidence="1">
    <location>
        <begin position="319"/>
        <end position="339"/>
    </location>
</feature>
<dbReference type="GO" id="GO:0016787">
    <property type="term" value="F:hydrolase activity"/>
    <property type="evidence" value="ECO:0007669"/>
    <property type="project" value="UniProtKB-KW"/>
</dbReference>
<keyword evidence="3" id="KW-0378">Hydrolase</keyword>
<dbReference type="InterPro" id="IPR002656">
    <property type="entry name" value="Acyl_transf_3_dom"/>
</dbReference>
<feature type="transmembrane region" description="Helical" evidence="1">
    <location>
        <begin position="293"/>
        <end position="313"/>
    </location>
</feature>
<keyword evidence="1" id="KW-0472">Membrane</keyword>
<accession>A0A1T5LMP1</accession>
<keyword evidence="3" id="KW-0808">Transferase</keyword>
<evidence type="ECO:0000259" key="2">
    <source>
        <dbReference type="Pfam" id="PF01757"/>
    </source>
</evidence>
<feature type="transmembrane region" description="Helical" evidence="1">
    <location>
        <begin position="185"/>
        <end position="203"/>
    </location>
</feature>
<feature type="transmembrane region" description="Helical" evidence="1">
    <location>
        <begin position="155"/>
        <end position="173"/>
    </location>
</feature>
<evidence type="ECO:0000256" key="1">
    <source>
        <dbReference type="SAM" id="Phobius"/>
    </source>
</evidence>
<keyword evidence="4" id="KW-1185">Reference proteome</keyword>
<dbReference type="AlphaFoldDB" id="A0A1T5LMP1"/>
<dbReference type="STRING" id="688867.SAMN05660236_3541"/>
<dbReference type="Proteomes" id="UP000190961">
    <property type="component" value="Unassembled WGS sequence"/>
</dbReference>
<dbReference type="RefSeq" id="WP_079688053.1">
    <property type="nucleotide sequence ID" value="NZ_FUZU01000002.1"/>
</dbReference>
<dbReference type="InterPro" id="IPR050879">
    <property type="entry name" value="Acyltransferase_3"/>
</dbReference>
<feature type="transmembrane region" description="Helical" evidence="1">
    <location>
        <begin position="111"/>
        <end position="135"/>
    </location>
</feature>
<keyword evidence="1" id="KW-1133">Transmembrane helix</keyword>
<dbReference type="PANTHER" id="PTHR23028:SF53">
    <property type="entry name" value="ACYL_TRANSF_3 DOMAIN-CONTAINING PROTEIN"/>
    <property type="match status" value="1"/>
</dbReference>
<feature type="domain" description="Acyltransferase 3" evidence="2">
    <location>
        <begin position="3"/>
        <end position="335"/>
    </location>
</feature>
<name>A0A1T5LMP1_9BACT</name>
<dbReference type="Pfam" id="PF01757">
    <property type="entry name" value="Acyl_transf_3"/>
    <property type="match status" value="1"/>
</dbReference>
<dbReference type="GO" id="GO:0016020">
    <property type="term" value="C:membrane"/>
    <property type="evidence" value="ECO:0007669"/>
    <property type="project" value="TreeGrafter"/>
</dbReference>
<feature type="transmembrane region" description="Helical" evidence="1">
    <location>
        <begin position="264"/>
        <end position="281"/>
    </location>
</feature>
<dbReference type="GO" id="GO:0009103">
    <property type="term" value="P:lipopolysaccharide biosynthetic process"/>
    <property type="evidence" value="ECO:0007669"/>
    <property type="project" value="TreeGrafter"/>
</dbReference>
<evidence type="ECO:0000313" key="3">
    <source>
        <dbReference type="EMBL" id="SKC77230.1"/>
    </source>
</evidence>
<dbReference type="PANTHER" id="PTHR23028">
    <property type="entry name" value="ACETYLTRANSFERASE"/>
    <property type="match status" value="1"/>
</dbReference>
<keyword evidence="1" id="KW-0812">Transmembrane</keyword>
<feature type="transmembrane region" description="Helical" evidence="1">
    <location>
        <begin position="70"/>
        <end position="90"/>
    </location>
</feature>
<organism evidence="3 4">
    <name type="scientific">Ohtaekwangia koreensis</name>
    <dbReference type="NCBI Taxonomy" id="688867"/>
    <lineage>
        <taxon>Bacteria</taxon>
        <taxon>Pseudomonadati</taxon>
        <taxon>Bacteroidota</taxon>
        <taxon>Cytophagia</taxon>
        <taxon>Cytophagales</taxon>
        <taxon>Fulvivirgaceae</taxon>
        <taxon>Ohtaekwangia</taxon>
    </lineage>
</organism>
<sequence>MGLIRFLLAISVLIVHSSPVFGIELIPGYLAVQSFYIISGFYMTLIFTEKYEGTARPYYYFLSNRILRLYPLYALVVVMVIVLSIVYGVWLGSYGKLQYYMNEYQRQPDSLGALLTVLFFNVSLVGQDWVTFFGIDKLGDLYFLGLRGNMKMQELLFIPIAWTISVELFFYLLTPFIVTKSKGVIIYFILGVIAFRVFLYFIFDIGGGFAIYRFAPTELFWFLLGILSYKLYKRKWLPDKRYGVWLLIVLIVSLFIYRMVQLDWVFFSMIFLFTPSVFYKVSNFKYDRFFGELTYPLYISHCFFLMIIGANAFPKPYGTGLPLIVMTVIFSVFVYHYFLQPLDRFRASRIKS</sequence>
<feature type="transmembrane region" description="Helical" evidence="1">
    <location>
        <begin position="241"/>
        <end position="258"/>
    </location>
</feature>
<dbReference type="EMBL" id="FUZU01000002">
    <property type="protein sequence ID" value="SKC77230.1"/>
    <property type="molecule type" value="Genomic_DNA"/>
</dbReference>
<reference evidence="3 4" key="1">
    <citation type="submission" date="2017-02" db="EMBL/GenBank/DDBJ databases">
        <authorList>
            <person name="Peterson S.W."/>
        </authorList>
    </citation>
    <scope>NUCLEOTIDE SEQUENCE [LARGE SCALE GENOMIC DNA]</scope>
    <source>
        <strain evidence="3 4">DSM 25262</strain>
    </source>
</reference>
<gene>
    <name evidence="3" type="ORF">SAMN05660236_3541</name>
</gene>
<keyword evidence="3" id="KW-0012">Acyltransferase</keyword>
<protein>
    <submittedName>
        <fullName evidence="3">Peptidoglycan/LPS O-acetylase OafA/YrhL, contains acyltransferase and SGNH-hydrolase domains</fullName>
    </submittedName>
</protein>
<dbReference type="GO" id="GO:0016747">
    <property type="term" value="F:acyltransferase activity, transferring groups other than amino-acyl groups"/>
    <property type="evidence" value="ECO:0007669"/>
    <property type="project" value="InterPro"/>
</dbReference>